<feature type="domain" description="Major facilitator superfamily (MFS) profile" evidence="7">
    <location>
        <begin position="47"/>
        <end position="508"/>
    </location>
</feature>
<feature type="transmembrane region" description="Helical" evidence="6">
    <location>
        <begin position="116"/>
        <end position="136"/>
    </location>
</feature>
<dbReference type="PANTHER" id="PTHR42718:SF1">
    <property type="entry name" value="LOW AFFINITY AMMONIUM TRANSPORTER"/>
    <property type="match status" value="1"/>
</dbReference>
<keyword evidence="4 6" id="KW-0472">Membrane</keyword>
<feature type="transmembrane region" description="Helical" evidence="6">
    <location>
        <begin position="47"/>
        <end position="74"/>
    </location>
</feature>
<dbReference type="GO" id="GO:0016020">
    <property type="term" value="C:membrane"/>
    <property type="evidence" value="ECO:0007669"/>
    <property type="project" value="UniProtKB-SubCell"/>
</dbReference>
<dbReference type="InterPro" id="IPR020846">
    <property type="entry name" value="MFS_dom"/>
</dbReference>
<feature type="transmembrane region" description="Helical" evidence="6">
    <location>
        <begin position="277"/>
        <end position="295"/>
    </location>
</feature>
<feature type="transmembrane region" description="Helical" evidence="6">
    <location>
        <begin position="176"/>
        <end position="200"/>
    </location>
</feature>
<sequence>MEASIESSNNLELNKYDVEKDDERTTGSATKKEEGGSVTGMSLTREIVLVAVVSMAQFSTQVGVGGTLAILHIIGDDLSITKNGELSWLMAAYSLTVGSFILPAGRLGDVFGYKKMLLFGFSWFTLWTLVAGLSVYSNHVLFNFARTLQGIGPAICLPNGLAVLGSTYPPGQRKNIVFSIFGATAPLGSVLGATFASLFALAWWPWAFFSFAIVLAATAIAGELIIPAPTRRTDPNQSAWHKFCQLDPLGSTTGVTSLVLIDFAWNQGAVVGWQEPYVIVALILGILLIPVFLYVEAYVVSAPLLPAECMNSDIGTILACVACGWSCFGIFLFYIWQFFELLRHASPLMASAWYSTNAVSGAGAAILTGLFLDRVGPPLAMVLALLAYVVGTILLATAPVDQIYWAQSFLCLLIIPFGMDISFPAATVILSNAVPKEHQGIGASLVNTVVNFSISLGLGFAGVVEVHVNNGGNSPEEMLRGYRGAWYMGIGLSGLGLTISVLYWMKVLFKQGKKQ</sequence>
<evidence type="ECO:0000313" key="8">
    <source>
        <dbReference type="EMBL" id="KAK3169210.1"/>
    </source>
</evidence>
<dbReference type="Proteomes" id="UP001276659">
    <property type="component" value="Unassembled WGS sequence"/>
</dbReference>
<evidence type="ECO:0000256" key="6">
    <source>
        <dbReference type="SAM" id="Phobius"/>
    </source>
</evidence>
<dbReference type="SUPFAM" id="SSF103473">
    <property type="entry name" value="MFS general substrate transporter"/>
    <property type="match status" value="1"/>
</dbReference>
<evidence type="ECO:0000256" key="4">
    <source>
        <dbReference type="ARBA" id="ARBA00023136"/>
    </source>
</evidence>
<keyword evidence="2 6" id="KW-0812">Transmembrane</keyword>
<reference evidence="8" key="1">
    <citation type="submission" date="2022-11" db="EMBL/GenBank/DDBJ databases">
        <title>Chromosomal genome sequence assembly and mating type (MAT) locus characterization of the leprose asexual lichenized fungus Lepraria neglecta (Nyl.) Erichsen.</title>
        <authorList>
            <person name="Allen J.L."/>
            <person name="Pfeffer B."/>
        </authorList>
    </citation>
    <scope>NUCLEOTIDE SEQUENCE</scope>
    <source>
        <strain evidence="8">Allen 5258</strain>
    </source>
</reference>
<feature type="transmembrane region" description="Helical" evidence="6">
    <location>
        <begin position="379"/>
        <end position="398"/>
    </location>
</feature>
<feature type="transmembrane region" description="Helical" evidence="6">
    <location>
        <begin position="206"/>
        <end position="226"/>
    </location>
</feature>
<proteinExistence type="predicted"/>
<feature type="transmembrane region" description="Helical" evidence="6">
    <location>
        <begin position="351"/>
        <end position="372"/>
    </location>
</feature>
<keyword evidence="3 6" id="KW-1133">Transmembrane helix</keyword>
<evidence type="ECO:0000256" key="1">
    <source>
        <dbReference type="ARBA" id="ARBA00004141"/>
    </source>
</evidence>
<feature type="transmembrane region" description="Helical" evidence="6">
    <location>
        <begin position="404"/>
        <end position="430"/>
    </location>
</feature>
<dbReference type="Pfam" id="PF07690">
    <property type="entry name" value="MFS_1"/>
    <property type="match status" value="1"/>
</dbReference>
<evidence type="ECO:0000256" key="3">
    <source>
        <dbReference type="ARBA" id="ARBA00022989"/>
    </source>
</evidence>
<dbReference type="PROSITE" id="PS50850">
    <property type="entry name" value="MFS"/>
    <property type="match status" value="1"/>
</dbReference>
<dbReference type="Gene3D" id="1.20.1250.20">
    <property type="entry name" value="MFS general substrate transporter like domains"/>
    <property type="match status" value="1"/>
</dbReference>
<organism evidence="8 9">
    <name type="scientific">Lepraria neglecta</name>
    <dbReference type="NCBI Taxonomy" id="209136"/>
    <lineage>
        <taxon>Eukaryota</taxon>
        <taxon>Fungi</taxon>
        <taxon>Dikarya</taxon>
        <taxon>Ascomycota</taxon>
        <taxon>Pezizomycotina</taxon>
        <taxon>Lecanoromycetes</taxon>
        <taxon>OSLEUM clade</taxon>
        <taxon>Lecanoromycetidae</taxon>
        <taxon>Lecanorales</taxon>
        <taxon>Lecanorineae</taxon>
        <taxon>Stereocaulaceae</taxon>
        <taxon>Lepraria</taxon>
    </lineage>
</organism>
<feature type="transmembrane region" description="Helical" evidence="6">
    <location>
        <begin position="316"/>
        <end position="339"/>
    </location>
</feature>
<dbReference type="InterPro" id="IPR011701">
    <property type="entry name" value="MFS"/>
</dbReference>
<dbReference type="InterPro" id="IPR036259">
    <property type="entry name" value="MFS_trans_sf"/>
</dbReference>
<feature type="transmembrane region" description="Helical" evidence="6">
    <location>
        <begin position="484"/>
        <end position="505"/>
    </location>
</feature>
<gene>
    <name evidence="8" type="ORF">OEA41_008593</name>
</gene>
<evidence type="ECO:0000256" key="2">
    <source>
        <dbReference type="ARBA" id="ARBA00022692"/>
    </source>
</evidence>
<comment type="caution">
    <text evidence="8">The sequence shown here is derived from an EMBL/GenBank/DDBJ whole genome shotgun (WGS) entry which is preliminary data.</text>
</comment>
<feature type="compositionally biased region" description="Basic and acidic residues" evidence="5">
    <location>
        <begin position="14"/>
        <end position="35"/>
    </location>
</feature>
<feature type="transmembrane region" description="Helical" evidence="6">
    <location>
        <begin position="442"/>
        <end position="464"/>
    </location>
</feature>
<dbReference type="PANTHER" id="PTHR42718">
    <property type="entry name" value="MAJOR FACILITATOR SUPERFAMILY MULTIDRUG TRANSPORTER MFSC"/>
    <property type="match status" value="1"/>
</dbReference>
<feature type="transmembrane region" description="Helical" evidence="6">
    <location>
        <begin position="148"/>
        <end position="164"/>
    </location>
</feature>
<evidence type="ECO:0000256" key="5">
    <source>
        <dbReference type="SAM" id="MobiDB-lite"/>
    </source>
</evidence>
<dbReference type="GO" id="GO:0022857">
    <property type="term" value="F:transmembrane transporter activity"/>
    <property type="evidence" value="ECO:0007669"/>
    <property type="project" value="InterPro"/>
</dbReference>
<dbReference type="EMBL" id="JASNWA010000009">
    <property type="protein sequence ID" value="KAK3169210.1"/>
    <property type="molecule type" value="Genomic_DNA"/>
</dbReference>
<dbReference type="AlphaFoldDB" id="A0AAE0DHB0"/>
<feature type="transmembrane region" description="Helical" evidence="6">
    <location>
        <begin position="86"/>
        <end position="104"/>
    </location>
</feature>
<evidence type="ECO:0000259" key="7">
    <source>
        <dbReference type="PROSITE" id="PS50850"/>
    </source>
</evidence>
<accession>A0AAE0DHB0</accession>
<dbReference type="CDD" id="cd17476">
    <property type="entry name" value="MFS_Amf1_MDR_like"/>
    <property type="match status" value="1"/>
</dbReference>
<feature type="region of interest" description="Disordered" evidence="5">
    <location>
        <begin position="1"/>
        <end position="37"/>
    </location>
</feature>
<dbReference type="Gene3D" id="1.20.1720.10">
    <property type="entry name" value="Multidrug resistance protein D"/>
    <property type="match status" value="1"/>
</dbReference>
<name>A0AAE0DHB0_9LECA</name>
<evidence type="ECO:0000313" key="9">
    <source>
        <dbReference type="Proteomes" id="UP001276659"/>
    </source>
</evidence>
<keyword evidence="9" id="KW-1185">Reference proteome</keyword>
<comment type="subcellular location">
    <subcellularLocation>
        <location evidence="1">Membrane</location>
        <topology evidence="1">Multi-pass membrane protein</topology>
    </subcellularLocation>
</comment>
<feature type="compositionally biased region" description="Polar residues" evidence="5">
    <location>
        <begin position="1"/>
        <end position="12"/>
    </location>
</feature>
<protein>
    <recommendedName>
        <fullName evidence="7">Major facilitator superfamily (MFS) profile domain-containing protein</fullName>
    </recommendedName>
</protein>